<comment type="similarity">
    <text evidence="6">Belongs to the KhpB RNA-binding protein family.</text>
</comment>
<dbReference type="EMBL" id="JAOTPO010000007">
    <property type="protein sequence ID" value="MDE5414160.1"/>
    <property type="molecule type" value="Genomic_DNA"/>
</dbReference>
<name>A0ABT5VFB8_9BACI</name>
<evidence type="ECO:0000259" key="7">
    <source>
        <dbReference type="PROSITE" id="PS51061"/>
    </source>
</evidence>
<keyword evidence="5 6" id="KW-0961">Cell wall biogenesis/degradation</keyword>
<dbReference type="CDD" id="cd02414">
    <property type="entry name" value="KH-II_Jag"/>
    <property type="match status" value="1"/>
</dbReference>
<sequence>MKKVTASGKTIEEAIEKALVELNTTREKVEVQVKEEPQKGFFGLFGGKPAVVEVELKPDSVEEARDFLNVLFEKMDVQVNIVIKADSRETIFDLQGEHIGTLIGRRGQTLDSLQYLVNLVANRNSDGFLRIRLDAENYRERRKQSLEQLAERLAKKAIQTKKTVKLEPMQAHERKIIHTALQNSKGIATYSEGQEPKRYIVINPK</sequence>
<dbReference type="NCBIfam" id="NF041568">
    <property type="entry name" value="Jag_EloR"/>
    <property type="match status" value="1"/>
</dbReference>
<dbReference type="SMART" id="SM00393">
    <property type="entry name" value="R3H"/>
    <property type="match status" value="1"/>
</dbReference>
<dbReference type="Pfam" id="PF01424">
    <property type="entry name" value="R3H"/>
    <property type="match status" value="1"/>
</dbReference>
<dbReference type="Gene3D" id="3.30.30.80">
    <property type="entry name" value="probable RNA-binding protein from clostridium symbiosum atcc 14940"/>
    <property type="match status" value="1"/>
</dbReference>
<dbReference type="InterPro" id="IPR032782">
    <property type="entry name" value="KhpB_N"/>
</dbReference>
<dbReference type="InterPro" id="IPR039247">
    <property type="entry name" value="KhpB"/>
</dbReference>
<keyword evidence="1 6" id="KW-0963">Cytoplasm</keyword>
<evidence type="ECO:0000256" key="2">
    <source>
        <dbReference type="ARBA" id="ARBA00022884"/>
    </source>
</evidence>
<dbReference type="Pfam" id="PF13083">
    <property type="entry name" value="KH_KhpA-B"/>
    <property type="match status" value="1"/>
</dbReference>
<dbReference type="PROSITE" id="PS51061">
    <property type="entry name" value="R3H"/>
    <property type="match status" value="1"/>
</dbReference>
<keyword evidence="2 6" id="KW-0694">RNA-binding</keyword>
<dbReference type="PANTHER" id="PTHR35800">
    <property type="entry name" value="PROTEIN JAG"/>
    <property type="match status" value="1"/>
</dbReference>
<protein>
    <recommendedName>
        <fullName evidence="6">RNA-binding protein KhpB</fullName>
    </recommendedName>
    <alternativeName>
        <fullName evidence="6">RNA-binding protein EloR</fullName>
    </alternativeName>
</protein>
<dbReference type="RefSeq" id="WP_275118772.1">
    <property type="nucleotide sequence ID" value="NZ_JAOTPO010000007.1"/>
</dbReference>
<dbReference type="Gene3D" id="3.30.1370.50">
    <property type="entry name" value="R3H-like domain"/>
    <property type="match status" value="1"/>
</dbReference>
<organism evidence="8 9">
    <name type="scientific">Alkalihalobacterium chitinilyticum</name>
    <dbReference type="NCBI Taxonomy" id="2980103"/>
    <lineage>
        <taxon>Bacteria</taxon>
        <taxon>Bacillati</taxon>
        <taxon>Bacillota</taxon>
        <taxon>Bacilli</taxon>
        <taxon>Bacillales</taxon>
        <taxon>Bacillaceae</taxon>
        <taxon>Alkalihalobacterium</taxon>
    </lineage>
</organism>
<comment type="caution">
    <text evidence="8">The sequence shown here is derived from an EMBL/GenBank/DDBJ whole genome shotgun (WGS) entry which is preliminary data.</text>
</comment>
<gene>
    <name evidence="6" type="primary">khpB</name>
    <name evidence="6" type="synonym">eloR</name>
    <name evidence="8" type="ORF">N7Z68_12305</name>
</gene>
<keyword evidence="3 6" id="KW-0133">Cell shape</keyword>
<keyword evidence="9" id="KW-1185">Reference proteome</keyword>
<evidence type="ECO:0000256" key="3">
    <source>
        <dbReference type="ARBA" id="ARBA00022960"/>
    </source>
</evidence>
<evidence type="ECO:0000313" key="9">
    <source>
        <dbReference type="Proteomes" id="UP001148125"/>
    </source>
</evidence>
<dbReference type="SUPFAM" id="SSF82708">
    <property type="entry name" value="R3H domain"/>
    <property type="match status" value="1"/>
</dbReference>
<dbReference type="InterPro" id="IPR036867">
    <property type="entry name" value="R3H_dom_sf"/>
</dbReference>
<evidence type="ECO:0000256" key="4">
    <source>
        <dbReference type="ARBA" id="ARBA00023186"/>
    </source>
</evidence>
<dbReference type="InterPro" id="IPR038008">
    <property type="entry name" value="Jag_KH"/>
</dbReference>
<evidence type="ECO:0000256" key="5">
    <source>
        <dbReference type="ARBA" id="ARBA00023316"/>
    </source>
</evidence>
<dbReference type="HAMAP" id="MF_00867">
    <property type="entry name" value="KhpB"/>
    <property type="match status" value="1"/>
</dbReference>
<comment type="domain">
    <text evidence="6">Has an N-terminal Jag-N domain and 2 RNA-binding domains (KH and R3H).</text>
</comment>
<dbReference type="InterPro" id="IPR038247">
    <property type="entry name" value="Jag_N_dom_sf"/>
</dbReference>
<feature type="region of interest" description="Jag_N domain" evidence="6">
    <location>
        <begin position="5"/>
        <end position="55"/>
    </location>
</feature>
<comment type="function">
    <text evidence="6">A probable RNA chaperone. Forms a complex with KhpA which binds to cellular RNA and controls its expression. Plays a role in peptidoglycan (PG) homeostasis and cell length regulation.</text>
</comment>
<dbReference type="SMART" id="SM01245">
    <property type="entry name" value="Jag_N"/>
    <property type="match status" value="1"/>
</dbReference>
<evidence type="ECO:0000313" key="8">
    <source>
        <dbReference type="EMBL" id="MDE5414160.1"/>
    </source>
</evidence>
<comment type="subcellular location">
    <subcellularLocation>
        <location evidence="6">Cytoplasm</location>
    </subcellularLocation>
</comment>
<accession>A0ABT5VFB8</accession>
<dbReference type="Gene3D" id="3.30.300.20">
    <property type="match status" value="1"/>
</dbReference>
<dbReference type="Proteomes" id="UP001148125">
    <property type="component" value="Unassembled WGS sequence"/>
</dbReference>
<dbReference type="PANTHER" id="PTHR35800:SF1">
    <property type="entry name" value="RNA-BINDING PROTEIN KHPB"/>
    <property type="match status" value="1"/>
</dbReference>
<dbReference type="InterPro" id="IPR001374">
    <property type="entry name" value="R3H_dom"/>
</dbReference>
<dbReference type="CDD" id="cd02644">
    <property type="entry name" value="R3H_jag"/>
    <property type="match status" value="1"/>
</dbReference>
<reference evidence="8" key="1">
    <citation type="submission" date="2024-05" db="EMBL/GenBank/DDBJ databases">
        <title>Alkalihalobacillus sp. strain MEB203 novel alkaliphilic bacterium from Lonar Lake, India.</title>
        <authorList>
            <person name="Joshi A."/>
            <person name="Thite S."/>
            <person name="Mengade P."/>
        </authorList>
    </citation>
    <scope>NUCLEOTIDE SEQUENCE</scope>
    <source>
        <strain evidence="8">MEB 203</strain>
    </source>
</reference>
<dbReference type="InterPro" id="IPR015946">
    <property type="entry name" value="KH_dom-like_a/b"/>
</dbReference>
<evidence type="ECO:0000256" key="6">
    <source>
        <dbReference type="HAMAP-Rule" id="MF_00867"/>
    </source>
</evidence>
<keyword evidence="4 6" id="KW-0143">Chaperone</keyword>
<evidence type="ECO:0000256" key="1">
    <source>
        <dbReference type="ARBA" id="ARBA00022490"/>
    </source>
</evidence>
<proteinExistence type="inferred from homology"/>
<dbReference type="Pfam" id="PF14804">
    <property type="entry name" value="Jag_N"/>
    <property type="match status" value="1"/>
</dbReference>
<feature type="domain" description="R3H" evidence="7">
    <location>
        <begin position="140"/>
        <end position="205"/>
    </location>
</feature>
<dbReference type="InterPro" id="IPR034079">
    <property type="entry name" value="R3H_KhpB"/>
</dbReference>
<comment type="subunit">
    <text evidence="6">Forms a complex with KhpA.</text>
</comment>